<evidence type="ECO:0000313" key="3">
    <source>
        <dbReference type="Proteomes" id="UP000323454"/>
    </source>
</evidence>
<evidence type="ECO:0000313" key="2">
    <source>
        <dbReference type="EMBL" id="KAA2258696.1"/>
    </source>
</evidence>
<dbReference type="AlphaFoldDB" id="A0A5B2X664"/>
<dbReference type="EMBL" id="VUOB01000041">
    <property type="protein sequence ID" value="KAA2258696.1"/>
    <property type="molecule type" value="Genomic_DNA"/>
</dbReference>
<dbReference type="PANTHER" id="PTHR43471:SF1">
    <property type="entry name" value="ABC TRANSPORTER PERMEASE PROTEIN NOSY-RELATED"/>
    <property type="match status" value="1"/>
</dbReference>
<sequence length="253" mass="27116">MTFSWTRVGAILRKELLDYRRNRFVIITMAVLPVVFVVLPMIQLFSVPASGAGSASVVKLDTRIGLSLLYMLLIPAIVPSTLAAYSVVGEREQGTLEPVLITPIRREEFLVGKALAAFIPTLVIAYTVFGVFLGAAALFAQRDVASAVFEGSHVLVQLLFTPLLAGWSIWVGIAISARSRDVRAAQQLGTLASLPPLVVVALMALNVITPSSGIALAFAAVLLVIDGFGWRAVAAMFDRERLVTGGTARPLDR</sequence>
<evidence type="ECO:0000256" key="1">
    <source>
        <dbReference type="SAM" id="Phobius"/>
    </source>
</evidence>
<gene>
    <name evidence="2" type="ORF">F0L68_22925</name>
</gene>
<reference evidence="2 3" key="2">
    <citation type="submission" date="2019-09" db="EMBL/GenBank/DDBJ databases">
        <authorList>
            <person name="Jin C."/>
        </authorList>
    </citation>
    <scope>NUCLEOTIDE SEQUENCE [LARGE SCALE GENOMIC DNA]</scope>
    <source>
        <strain evidence="2 3">AN110305</strain>
    </source>
</reference>
<dbReference type="OrthoDB" id="8563307at2"/>
<feature type="transmembrane region" description="Helical" evidence="1">
    <location>
        <begin position="154"/>
        <end position="176"/>
    </location>
</feature>
<dbReference type="PANTHER" id="PTHR43471">
    <property type="entry name" value="ABC TRANSPORTER PERMEASE"/>
    <property type="match status" value="1"/>
</dbReference>
<feature type="transmembrane region" description="Helical" evidence="1">
    <location>
        <begin position="109"/>
        <end position="134"/>
    </location>
</feature>
<keyword evidence="3" id="KW-1185">Reference proteome</keyword>
<keyword evidence="1" id="KW-0812">Transmembrane</keyword>
<feature type="transmembrane region" description="Helical" evidence="1">
    <location>
        <begin position="67"/>
        <end position="88"/>
    </location>
</feature>
<dbReference type="GO" id="GO:0140359">
    <property type="term" value="F:ABC-type transporter activity"/>
    <property type="evidence" value="ECO:0007669"/>
    <property type="project" value="InterPro"/>
</dbReference>
<feature type="transmembrane region" description="Helical" evidence="1">
    <location>
        <begin position="214"/>
        <end position="233"/>
    </location>
</feature>
<keyword evidence="1" id="KW-0472">Membrane</keyword>
<proteinExistence type="predicted"/>
<feature type="transmembrane region" description="Helical" evidence="1">
    <location>
        <begin position="188"/>
        <end position="208"/>
    </location>
</feature>
<accession>A0A5B2X664</accession>
<dbReference type="Proteomes" id="UP000323454">
    <property type="component" value="Unassembled WGS sequence"/>
</dbReference>
<protein>
    <submittedName>
        <fullName evidence="2">ABC transporter permease subunit</fullName>
    </submittedName>
</protein>
<keyword evidence="1" id="KW-1133">Transmembrane helix</keyword>
<reference evidence="2 3" key="1">
    <citation type="submission" date="2019-09" db="EMBL/GenBank/DDBJ databases">
        <title>Goodfellowia gen. nov., a new genus of the Pseudonocardineae related to Actinoalloteichus, containing Goodfellowia coeruleoviolacea gen. nov., comb. nov. gen. nov., comb. nov.</title>
        <authorList>
            <person name="Labeda D."/>
        </authorList>
    </citation>
    <scope>NUCLEOTIDE SEQUENCE [LARGE SCALE GENOMIC DNA]</scope>
    <source>
        <strain evidence="2 3">AN110305</strain>
    </source>
</reference>
<name>A0A5B2X664_9PSEU</name>
<dbReference type="Pfam" id="PF12679">
    <property type="entry name" value="ABC2_membrane_2"/>
    <property type="match status" value="1"/>
</dbReference>
<dbReference type="GO" id="GO:0005886">
    <property type="term" value="C:plasma membrane"/>
    <property type="evidence" value="ECO:0007669"/>
    <property type="project" value="UniProtKB-SubCell"/>
</dbReference>
<comment type="caution">
    <text evidence="2">The sequence shown here is derived from an EMBL/GenBank/DDBJ whole genome shotgun (WGS) entry which is preliminary data.</text>
</comment>
<dbReference type="RefSeq" id="WP_149851692.1">
    <property type="nucleotide sequence ID" value="NZ_VUOB01000041.1"/>
</dbReference>
<organism evidence="2 3">
    <name type="scientific">Solihabitans fulvus</name>
    <dbReference type="NCBI Taxonomy" id="1892852"/>
    <lineage>
        <taxon>Bacteria</taxon>
        <taxon>Bacillati</taxon>
        <taxon>Actinomycetota</taxon>
        <taxon>Actinomycetes</taxon>
        <taxon>Pseudonocardiales</taxon>
        <taxon>Pseudonocardiaceae</taxon>
        <taxon>Solihabitans</taxon>
    </lineage>
</organism>
<feature type="transmembrane region" description="Helical" evidence="1">
    <location>
        <begin position="24"/>
        <end position="47"/>
    </location>
</feature>